<evidence type="ECO:0000313" key="2">
    <source>
        <dbReference type="EMBL" id="MDN3569307.1"/>
    </source>
</evidence>
<keyword evidence="3" id="KW-1185">Reference proteome</keyword>
<comment type="caution">
    <text evidence="2">The sequence shown here is derived from an EMBL/GenBank/DDBJ whole genome shotgun (WGS) entry which is preliminary data.</text>
</comment>
<protein>
    <submittedName>
        <fullName evidence="2">Uncharacterized protein</fullName>
    </submittedName>
</protein>
<evidence type="ECO:0000313" key="3">
    <source>
        <dbReference type="Proteomes" id="UP001244297"/>
    </source>
</evidence>
<reference evidence="3" key="1">
    <citation type="journal article" date="2019" name="Int. J. Syst. Evol. Microbiol.">
        <title>The Global Catalogue of Microorganisms (GCM) 10K type strain sequencing project: providing services to taxonomists for standard genome sequencing and annotation.</title>
        <authorList>
            <consortium name="The Broad Institute Genomics Platform"/>
            <consortium name="The Broad Institute Genome Sequencing Center for Infectious Disease"/>
            <person name="Wu L."/>
            <person name="Ma J."/>
        </authorList>
    </citation>
    <scope>NUCLEOTIDE SEQUENCE [LARGE SCALE GENOMIC DNA]</scope>
    <source>
        <strain evidence="3">CECT 7806</strain>
    </source>
</reference>
<organism evidence="2 3">
    <name type="scientific">Methylobacterium longum</name>
    <dbReference type="NCBI Taxonomy" id="767694"/>
    <lineage>
        <taxon>Bacteria</taxon>
        <taxon>Pseudomonadati</taxon>
        <taxon>Pseudomonadota</taxon>
        <taxon>Alphaproteobacteria</taxon>
        <taxon>Hyphomicrobiales</taxon>
        <taxon>Methylobacteriaceae</taxon>
        <taxon>Methylobacterium</taxon>
    </lineage>
</organism>
<evidence type="ECO:0000256" key="1">
    <source>
        <dbReference type="SAM" id="Phobius"/>
    </source>
</evidence>
<keyword evidence="1" id="KW-0812">Transmembrane</keyword>
<accession>A0ABT8AHU2</accession>
<gene>
    <name evidence="2" type="ORF">QWZ18_01560</name>
</gene>
<dbReference type="RefSeq" id="WP_238293149.1">
    <property type="nucleotide sequence ID" value="NZ_BPQS01000063.1"/>
</dbReference>
<dbReference type="EMBL" id="JAUFPT010000003">
    <property type="protein sequence ID" value="MDN3569307.1"/>
    <property type="molecule type" value="Genomic_DNA"/>
</dbReference>
<feature type="transmembrane region" description="Helical" evidence="1">
    <location>
        <begin position="34"/>
        <end position="57"/>
    </location>
</feature>
<keyword evidence="1" id="KW-0472">Membrane</keyword>
<sequence>MHANGAVVTLSHSTELNLGLFVRELGGSSVIVPLPYIIMLTAAVGAIALTIAALPALDRFLRW</sequence>
<dbReference type="Proteomes" id="UP001244297">
    <property type="component" value="Unassembled WGS sequence"/>
</dbReference>
<keyword evidence="1" id="KW-1133">Transmembrane helix</keyword>
<proteinExistence type="predicted"/>
<name>A0ABT8AHU2_9HYPH</name>